<evidence type="ECO:0000256" key="1">
    <source>
        <dbReference type="SAM" id="MobiDB-lite"/>
    </source>
</evidence>
<gene>
    <name evidence="2" type="ORF">PMEA_00028275</name>
</gene>
<dbReference type="Proteomes" id="UP001159428">
    <property type="component" value="Unassembled WGS sequence"/>
</dbReference>
<evidence type="ECO:0000313" key="2">
    <source>
        <dbReference type="EMBL" id="CAH3155951.1"/>
    </source>
</evidence>
<reference evidence="2 3" key="1">
    <citation type="submission" date="2022-05" db="EMBL/GenBank/DDBJ databases">
        <authorList>
            <consortium name="Genoscope - CEA"/>
            <person name="William W."/>
        </authorList>
    </citation>
    <scope>NUCLEOTIDE SEQUENCE [LARGE SCALE GENOMIC DNA]</scope>
</reference>
<accession>A0AAU9XTD9</accession>
<comment type="caution">
    <text evidence="2">The sequence shown here is derived from an EMBL/GenBank/DDBJ whole genome shotgun (WGS) entry which is preliminary data.</text>
</comment>
<dbReference type="EMBL" id="CALNXJ010000059">
    <property type="protein sequence ID" value="CAH3155951.1"/>
    <property type="molecule type" value="Genomic_DNA"/>
</dbReference>
<dbReference type="AlphaFoldDB" id="A0AAU9XTD9"/>
<evidence type="ECO:0000313" key="3">
    <source>
        <dbReference type="Proteomes" id="UP001159428"/>
    </source>
</evidence>
<name>A0AAU9XTD9_9CNID</name>
<feature type="region of interest" description="Disordered" evidence="1">
    <location>
        <begin position="383"/>
        <end position="414"/>
    </location>
</feature>
<feature type="compositionally biased region" description="Basic and acidic residues" evidence="1">
    <location>
        <begin position="404"/>
        <end position="414"/>
    </location>
</feature>
<protein>
    <submittedName>
        <fullName evidence="2">Uncharacterized protein</fullName>
    </submittedName>
</protein>
<organism evidence="2 3">
    <name type="scientific">Pocillopora meandrina</name>
    <dbReference type="NCBI Taxonomy" id="46732"/>
    <lineage>
        <taxon>Eukaryota</taxon>
        <taxon>Metazoa</taxon>
        <taxon>Cnidaria</taxon>
        <taxon>Anthozoa</taxon>
        <taxon>Hexacorallia</taxon>
        <taxon>Scleractinia</taxon>
        <taxon>Astrocoeniina</taxon>
        <taxon>Pocilloporidae</taxon>
        <taxon>Pocillopora</taxon>
    </lineage>
</organism>
<sequence length="414" mass="45959">MEFTHAKAAHKPTAMALHLVDHLFKRDVLFKSTVHGTKGYAPPDQDILTAIRVLSGQATDALNDSCKDKLIDGNKDLMQFFEEIIKCLSEENYGQCSTNTDKWIQLSRVVCEICGQLGDEQNIQRDHLVHCREGEENYFADGENSSCVSYEVDSDSLSNSENCGGSINRNMQGNGGIHSDEPELYSGSRCNTIYVDSTASSQLGATGHGSECESLLLVEKVEKKERDQDPRPTDTLSYDKVENWLQFTCSANGLPSLSPYILESSDSDHNDTLTLLNCVESARAIMEGRKKRRRATNWWSRGGKHEEEEGEKQISRRDGAKKDYKVEKWLKVVCAAKGLSAGELTSLLSCNVPSSLDAAHNDELSLLKGVETVRVRLLGRGERERDAKSSYSGEKNDVQLFKGNHQDVAKQAEA</sequence>
<keyword evidence="3" id="KW-1185">Reference proteome</keyword>
<proteinExistence type="predicted"/>